<keyword evidence="2" id="KW-1133">Transmembrane helix</keyword>
<dbReference type="AlphaFoldDB" id="A0A8K0QUV9"/>
<dbReference type="Proteomes" id="UP000813461">
    <property type="component" value="Unassembled WGS sequence"/>
</dbReference>
<accession>A0A8K0QUV9</accession>
<keyword evidence="2" id="KW-0812">Transmembrane</keyword>
<keyword evidence="4" id="KW-1185">Reference proteome</keyword>
<evidence type="ECO:0000256" key="2">
    <source>
        <dbReference type="SAM" id="Phobius"/>
    </source>
</evidence>
<feature type="transmembrane region" description="Helical" evidence="2">
    <location>
        <begin position="119"/>
        <end position="143"/>
    </location>
</feature>
<sequence>MPYDHQLRVLTLLTTALATPLLIACTIVSLERGSNYWYYSRRRVTVFCFAFIPLALTAATSTIGLVFNRRHGRMPNFKYTLLDLVATVVYVGLLIPIWAVEIGALEAPGYGLLAGYTTAPMIVNMFVHMYIVLCNATFLWSWLFSQTEHECPNCRSRFVASATEVQQVTSGPERYSLLRGEDYLDEDAVAYADVRTSEDQVGTKGSADAEDKGKGSIKI</sequence>
<protein>
    <submittedName>
        <fullName evidence="3">Uncharacterized protein</fullName>
    </submittedName>
</protein>
<proteinExistence type="predicted"/>
<feature type="region of interest" description="Disordered" evidence="1">
    <location>
        <begin position="195"/>
        <end position="219"/>
    </location>
</feature>
<comment type="caution">
    <text evidence="3">The sequence shown here is derived from an EMBL/GenBank/DDBJ whole genome shotgun (WGS) entry which is preliminary data.</text>
</comment>
<dbReference type="EMBL" id="JAGMVJ010000024">
    <property type="protein sequence ID" value="KAH7071741.1"/>
    <property type="molecule type" value="Genomic_DNA"/>
</dbReference>
<dbReference type="OrthoDB" id="5241710at2759"/>
<feature type="transmembrane region" description="Helical" evidence="2">
    <location>
        <begin position="44"/>
        <end position="67"/>
    </location>
</feature>
<keyword evidence="2" id="KW-0472">Membrane</keyword>
<reference evidence="3" key="1">
    <citation type="journal article" date="2021" name="Nat. Commun.">
        <title>Genetic determinants of endophytism in the Arabidopsis root mycobiome.</title>
        <authorList>
            <person name="Mesny F."/>
            <person name="Miyauchi S."/>
            <person name="Thiergart T."/>
            <person name="Pickel B."/>
            <person name="Atanasova L."/>
            <person name="Karlsson M."/>
            <person name="Huettel B."/>
            <person name="Barry K.W."/>
            <person name="Haridas S."/>
            <person name="Chen C."/>
            <person name="Bauer D."/>
            <person name="Andreopoulos W."/>
            <person name="Pangilinan J."/>
            <person name="LaButti K."/>
            <person name="Riley R."/>
            <person name="Lipzen A."/>
            <person name="Clum A."/>
            <person name="Drula E."/>
            <person name="Henrissat B."/>
            <person name="Kohler A."/>
            <person name="Grigoriev I.V."/>
            <person name="Martin F.M."/>
            <person name="Hacquard S."/>
        </authorList>
    </citation>
    <scope>NUCLEOTIDE SEQUENCE</scope>
    <source>
        <strain evidence="3">MPI-SDFR-AT-0120</strain>
    </source>
</reference>
<gene>
    <name evidence="3" type="ORF">FB567DRAFT_573340</name>
</gene>
<evidence type="ECO:0000313" key="4">
    <source>
        <dbReference type="Proteomes" id="UP000813461"/>
    </source>
</evidence>
<feature type="transmembrane region" description="Helical" evidence="2">
    <location>
        <begin position="79"/>
        <end position="99"/>
    </location>
</feature>
<organism evidence="3 4">
    <name type="scientific">Paraphoma chrysanthemicola</name>
    <dbReference type="NCBI Taxonomy" id="798071"/>
    <lineage>
        <taxon>Eukaryota</taxon>
        <taxon>Fungi</taxon>
        <taxon>Dikarya</taxon>
        <taxon>Ascomycota</taxon>
        <taxon>Pezizomycotina</taxon>
        <taxon>Dothideomycetes</taxon>
        <taxon>Pleosporomycetidae</taxon>
        <taxon>Pleosporales</taxon>
        <taxon>Pleosporineae</taxon>
        <taxon>Phaeosphaeriaceae</taxon>
        <taxon>Paraphoma</taxon>
    </lineage>
</organism>
<evidence type="ECO:0000256" key="1">
    <source>
        <dbReference type="SAM" id="MobiDB-lite"/>
    </source>
</evidence>
<feature type="compositionally biased region" description="Basic and acidic residues" evidence="1">
    <location>
        <begin position="207"/>
        <end position="219"/>
    </location>
</feature>
<evidence type="ECO:0000313" key="3">
    <source>
        <dbReference type="EMBL" id="KAH7071741.1"/>
    </source>
</evidence>
<name>A0A8K0QUV9_9PLEO</name>